<dbReference type="EMBL" id="BARV01039821">
    <property type="protein sequence ID" value="GAI48238.1"/>
    <property type="molecule type" value="Genomic_DNA"/>
</dbReference>
<feature type="domain" description="Type ISP restriction-modification enzyme LLaBIII C-terminal specificity" evidence="1">
    <location>
        <begin position="1"/>
        <end position="50"/>
    </location>
</feature>
<dbReference type="InterPro" id="IPR041635">
    <property type="entry name" value="Type_ISP_LLaBIII_C"/>
</dbReference>
<accession>X1NXB6</accession>
<comment type="caution">
    <text evidence="2">The sequence shown here is derived from an EMBL/GenBank/DDBJ whole genome shotgun (WGS) entry which is preliminary data.</text>
</comment>
<evidence type="ECO:0000313" key="2">
    <source>
        <dbReference type="EMBL" id="GAI48238.1"/>
    </source>
</evidence>
<evidence type="ECO:0000259" key="1">
    <source>
        <dbReference type="Pfam" id="PF18135"/>
    </source>
</evidence>
<feature type="non-terminal residue" evidence="2">
    <location>
        <position position="1"/>
    </location>
</feature>
<reference evidence="2" key="1">
    <citation type="journal article" date="2014" name="Front. Microbiol.">
        <title>High frequency of phylogenetically diverse reductive dehalogenase-homologous genes in deep subseafloor sedimentary metagenomes.</title>
        <authorList>
            <person name="Kawai M."/>
            <person name="Futagami T."/>
            <person name="Toyoda A."/>
            <person name="Takaki Y."/>
            <person name="Nishi S."/>
            <person name="Hori S."/>
            <person name="Arai W."/>
            <person name="Tsubouchi T."/>
            <person name="Morono Y."/>
            <person name="Uchiyama I."/>
            <person name="Ito T."/>
            <person name="Fujiyama A."/>
            <person name="Inagaki F."/>
            <person name="Takami H."/>
        </authorList>
    </citation>
    <scope>NUCLEOTIDE SEQUENCE</scope>
    <source>
        <strain evidence="2">Expedition CK06-06</strain>
    </source>
</reference>
<name>X1NXB6_9ZZZZ</name>
<organism evidence="2">
    <name type="scientific">marine sediment metagenome</name>
    <dbReference type="NCBI Taxonomy" id="412755"/>
    <lineage>
        <taxon>unclassified sequences</taxon>
        <taxon>metagenomes</taxon>
        <taxon>ecological metagenomes</taxon>
    </lineage>
</organism>
<gene>
    <name evidence="2" type="ORF">S06H3_60906</name>
</gene>
<protein>
    <recommendedName>
        <fullName evidence="1">Type ISP restriction-modification enzyme LLaBIII C-terminal specificity domain-containing protein</fullName>
    </recommendedName>
</protein>
<proteinExistence type="predicted"/>
<dbReference type="AlphaFoldDB" id="X1NXB6"/>
<dbReference type="Pfam" id="PF18135">
    <property type="entry name" value="Type_ISP_C"/>
    <property type="match status" value="1"/>
</dbReference>
<sequence>LKIDFPRVPLPSNVEVFKKLANFGKKLEKMGLIENAIEYYLANVNDQFDGNHPYDRLTTIYRKRKQYDKEIEI</sequence>